<evidence type="ECO:0000256" key="1">
    <source>
        <dbReference type="ARBA" id="ARBA00004370"/>
    </source>
</evidence>
<dbReference type="NCBIfam" id="TIGR00929">
    <property type="entry name" value="VirB4_CagE"/>
    <property type="match status" value="1"/>
</dbReference>
<dbReference type="InterPro" id="IPR043964">
    <property type="entry name" value="P-loop_TraG"/>
</dbReference>
<evidence type="ECO:0000256" key="3">
    <source>
        <dbReference type="ARBA" id="ARBA00022692"/>
    </source>
</evidence>
<evidence type="ECO:0000256" key="9">
    <source>
        <dbReference type="ARBA" id="ARBA00023635"/>
    </source>
</evidence>
<dbReference type="InterPro" id="IPR007792">
    <property type="entry name" value="T4SS_VirB3/TrbD/AvhB"/>
</dbReference>
<organism evidence="13">
    <name type="scientific">Pasteurella multocida</name>
    <dbReference type="NCBI Taxonomy" id="747"/>
    <lineage>
        <taxon>Bacteria</taxon>
        <taxon>Pseudomonadati</taxon>
        <taxon>Pseudomonadota</taxon>
        <taxon>Gammaproteobacteria</taxon>
        <taxon>Pasteurellales</taxon>
        <taxon>Pasteurellaceae</taxon>
        <taxon>Pasteurella</taxon>
    </lineage>
</organism>
<evidence type="ECO:0000256" key="5">
    <source>
        <dbReference type="ARBA" id="ARBA00022840"/>
    </source>
</evidence>
<dbReference type="SUPFAM" id="SSF52540">
    <property type="entry name" value="P-loop containing nucleoside triphosphate hydrolases"/>
    <property type="match status" value="1"/>
</dbReference>
<proteinExistence type="inferred from homology"/>
<dbReference type="RefSeq" id="WP_117281813.1">
    <property type="nucleotide sequence ID" value="NZ_JAPRGM010000010.1"/>
</dbReference>
<dbReference type="AlphaFoldDB" id="A0A1X9ZDJ0"/>
<gene>
    <name evidence="13" type="ORF">pRCADGH-2_006</name>
</gene>
<dbReference type="PANTHER" id="PTHR30121:SF12">
    <property type="entry name" value="TYPE IV SECRETION SYSTEM PROTEIN CAGE"/>
    <property type="match status" value="1"/>
</dbReference>
<dbReference type="Gene3D" id="1.10.8.730">
    <property type="match status" value="1"/>
</dbReference>
<evidence type="ECO:0000256" key="10">
    <source>
        <dbReference type="SAM" id="Phobius"/>
    </source>
</evidence>
<sequence length="923" mass="104476">MQADSENTISGEPLFKGMITQATIGGIPIPIIFAIAFLSGLAYFISGKLYAVLPAIPLLIGTRLLYETDRDFLTLNMLNFKTNSGLGKIVRFFGSKTFTAQKYNRTAFSENRIETLGIKLGEQKDYSKFIPYSSHIAPNVVITRNGDLVATWCCKGVTFETAENYELNLSKEKLNTLIQSFSKKGVSFYQHNIRHKVNETLDGHFSSEFTQEVNDKYYAGFNNGTLQRNILYVTLVYTPYSKLEKISRKTTKLKDKKQELAYQLETMQEMCSRLDKALEDFRGEALTTFSKGGALYSEQLSFYNYLITNRWQPVRVTSTSFYHLLGNTDLHFGKETGQITFNGESRFFRCLEIKDYTEETCEGFFDALMYINADYVITQSFQSMPSNVAKEKLDRQQKRLNSSNEAAISQVDNLTVALDDLASGRLSFGYYHFGMMVYGDSIKDVTDKTNEIIAVLSSLGLIITLANTALSASYFGQFPANFAYRPRLAMLSSRNYASLTSLHNFASGKRNGNPWGDAVTLLKTPNGQPYYFNFHQSAPGVDDRGEKRLGNTAVFGQAGSGKTMLMTFLMTQLDKFRHTSTFLPTSVKRELTMVYLDKDYGAEACIRAMGGKYMLIRKGVPTGFNPFMCENTPENLSFLSTLMKMLVTRNGRTLSSLDEEELFKAVKSVMEFDMEYRSYPISRVIEHLPEGSTKAEKENSLARRLKNWAQGGEFGWVFDNPADTLDFTGHAVFGIDGTEFLDDQDTCSPLSFYLLHRIGKLLDGRRLIIFMDEFWKWLKDEAFSDFAYNKLKVIRKEDGIVIPMTQSMDEVLKSPISRAVVEQCETTICLPNPIARKVDYVDGFGISEKQFEIIRELQPDSRTFLVRKGLETALAKLDLSGLGRENLKILSTSKDNAEILHQIIEEVGEAANDWIPIYKQRCV</sequence>
<feature type="transmembrane region" description="Helical" evidence="10">
    <location>
        <begin position="22"/>
        <end position="43"/>
    </location>
</feature>
<dbReference type="Pfam" id="PF19044">
    <property type="entry name" value="P-loop_TraG"/>
    <property type="match status" value="1"/>
</dbReference>
<keyword evidence="6 10" id="KW-1133">Transmembrane helix</keyword>
<accession>A0A1X9ZDJ0</accession>
<keyword evidence="5" id="KW-0067">ATP-binding</keyword>
<evidence type="ECO:0000256" key="2">
    <source>
        <dbReference type="ARBA" id="ARBA00006512"/>
    </source>
</evidence>
<evidence type="ECO:0000256" key="6">
    <source>
        <dbReference type="ARBA" id="ARBA00022989"/>
    </source>
</evidence>
<keyword evidence="7" id="KW-0843">Virulence</keyword>
<keyword evidence="13" id="KW-0614">Plasmid</keyword>
<keyword evidence="4" id="KW-0547">Nucleotide-binding</keyword>
<feature type="transmembrane region" description="Helical" evidence="10">
    <location>
        <begin position="49"/>
        <end position="66"/>
    </location>
</feature>
<evidence type="ECO:0000259" key="11">
    <source>
        <dbReference type="Pfam" id="PF03135"/>
    </source>
</evidence>
<keyword evidence="3 10" id="KW-0812">Transmembrane</keyword>
<reference evidence="13" key="1">
    <citation type="submission" date="2016-08" db="EMBL/GenBank/DDBJ databases">
        <title>Molecular Characterization of plasmids with Antimicrobial Resistant Genes and Type IV Secretion System in Duck Isolate of Pasteurella multocida.</title>
        <authorList>
            <person name="Zhu D.-K."/>
            <person name="Zhou W.-S."/>
            <person name="Wang M.-S."/>
            <person name="Cheng A.-C."/>
        </authorList>
    </citation>
    <scope>NUCLEOTIDE SEQUENCE</scope>
    <source>
        <strain evidence="13">RCAD0259</strain>
        <plasmid evidence="13">pRCADGH-2</plasmid>
    </source>
</reference>
<protein>
    <recommendedName>
        <fullName evidence="9">Type IV secretion system protein virB4</fullName>
    </recommendedName>
</protein>
<name>A0A1X9ZDJ0_PASMD</name>
<feature type="domain" description="TraG P-loop" evidence="12">
    <location>
        <begin position="551"/>
        <end position="855"/>
    </location>
</feature>
<dbReference type="GO" id="GO:0016020">
    <property type="term" value="C:membrane"/>
    <property type="evidence" value="ECO:0007669"/>
    <property type="project" value="UniProtKB-SubCell"/>
</dbReference>
<evidence type="ECO:0000259" key="12">
    <source>
        <dbReference type="Pfam" id="PF19044"/>
    </source>
</evidence>
<comment type="subcellular location">
    <subcellularLocation>
        <location evidence="1">Membrane</location>
    </subcellularLocation>
</comment>
<dbReference type="Pfam" id="PF05101">
    <property type="entry name" value="VirB3"/>
    <property type="match status" value="1"/>
</dbReference>
<feature type="domain" description="CagE TrbE VirB component of type IV transporter system central" evidence="11">
    <location>
        <begin position="285"/>
        <end position="487"/>
    </location>
</feature>
<dbReference type="Gene3D" id="3.40.50.300">
    <property type="entry name" value="P-loop containing nucleotide triphosphate hydrolases"/>
    <property type="match status" value="1"/>
</dbReference>
<evidence type="ECO:0000256" key="4">
    <source>
        <dbReference type="ARBA" id="ARBA00022741"/>
    </source>
</evidence>
<geneLocation type="plasmid" evidence="13">
    <name>pRCADGH-2</name>
</geneLocation>
<dbReference type="InterPro" id="IPR027417">
    <property type="entry name" value="P-loop_NTPase"/>
</dbReference>
<comment type="similarity">
    <text evidence="2">Belongs to the TrbE/VirB4 family.</text>
</comment>
<evidence type="ECO:0000256" key="8">
    <source>
        <dbReference type="ARBA" id="ARBA00023136"/>
    </source>
</evidence>
<dbReference type="GO" id="GO:0005524">
    <property type="term" value="F:ATP binding"/>
    <property type="evidence" value="ECO:0007669"/>
    <property type="project" value="UniProtKB-KW"/>
</dbReference>
<dbReference type="Pfam" id="PF03135">
    <property type="entry name" value="CagE_TrbE_VirB"/>
    <property type="match status" value="1"/>
</dbReference>
<evidence type="ECO:0000313" key="13">
    <source>
        <dbReference type="EMBL" id="ARS43338.1"/>
    </source>
</evidence>
<keyword evidence="8 10" id="KW-0472">Membrane</keyword>
<dbReference type="InterPro" id="IPR051162">
    <property type="entry name" value="T4SS_component"/>
</dbReference>
<dbReference type="PANTHER" id="PTHR30121">
    <property type="entry name" value="UNCHARACTERIZED PROTEIN YJGR-RELATED"/>
    <property type="match status" value="1"/>
</dbReference>
<dbReference type="InterPro" id="IPR018145">
    <property type="entry name" value="CagE_TrbE_VirB_cntrl_dom"/>
</dbReference>
<dbReference type="EMBL" id="KX753679">
    <property type="protein sequence ID" value="ARS43338.1"/>
    <property type="molecule type" value="Genomic_DNA"/>
</dbReference>
<dbReference type="InterPro" id="IPR004346">
    <property type="entry name" value="CagE_TrbE_VirB"/>
</dbReference>
<evidence type="ECO:0000256" key="7">
    <source>
        <dbReference type="ARBA" id="ARBA00023026"/>
    </source>
</evidence>